<dbReference type="PIRSF" id="PIRSF038994">
    <property type="entry name" value="NagA"/>
    <property type="match status" value="1"/>
</dbReference>
<organism evidence="10 11">
    <name type="scientific">Jannaschia rubra</name>
    <dbReference type="NCBI Taxonomy" id="282197"/>
    <lineage>
        <taxon>Bacteria</taxon>
        <taxon>Pseudomonadati</taxon>
        <taxon>Pseudomonadota</taxon>
        <taxon>Alphaproteobacteria</taxon>
        <taxon>Rhodobacterales</taxon>
        <taxon>Roseobacteraceae</taxon>
        <taxon>Jannaschia</taxon>
    </lineage>
</organism>
<keyword evidence="4 5" id="KW-0119">Carbohydrate metabolism</keyword>
<gene>
    <name evidence="10" type="primary">nagA</name>
    <name evidence="10" type="ORF">JAN5088_02334</name>
</gene>
<feature type="binding site" evidence="7">
    <location>
        <position position="234"/>
    </location>
    <ligand>
        <name>substrate</name>
    </ligand>
</feature>
<name>A0A0M6XSB3_9RHOB</name>
<accession>A0A0M6XSB3</accession>
<evidence type="ECO:0000256" key="6">
    <source>
        <dbReference type="PIRSR" id="PIRSR038994-1"/>
    </source>
</evidence>
<dbReference type="EC" id="3.5.1.25" evidence="10"/>
<evidence type="ECO:0000256" key="7">
    <source>
        <dbReference type="PIRSR" id="PIRSR038994-2"/>
    </source>
</evidence>
<evidence type="ECO:0000256" key="4">
    <source>
        <dbReference type="ARBA" id="ARBA00023277"/>
    </source>
</evidence>
<dbReference type="SUPFAM" id="SSF51556">
    <property type="entry name" value="Metallo-dependent hydrolases"/>
    <property type="match status" value="1"/>
</dbReference>
<dbReference type="PANTHER" id="PTHR11113">
    <property type="entry name" value="N-ACETYLGLUCOSAMINE-6-PHOSPHATE DEACETYLASE"/>
    <property type="match status" value="1"/>
</dbReference>
<evidence type="ECO:0000313" key="10">
    <source>
        <dbReference type="EMBL" id="CTQ33552.1"/>
    </source>
</evidence>
<evidence type="ECO:0000256" key="3">
    <source>
        <dbReference type="ARBA" id="ARBA00022801"/>
    </source>
</evidence>
<keyword evidence="11" id="KW-1185">Reference proteome</keyword>
<keyword evidence="2 8" id="KW-0479">Metal-binding</keyword>
<comment type="similarity">
    <text evidence="1 5">Belongs to the metallo-dependent hydrolases superfamily. NagA family.</text>
</comment>
<evidence type="ECO:0000256" key="2">
    <source>
        <dbReference type="ARBA" id="ARBA00022723"/>
    </source>
</evidence>
<feature type="binding site" evidence="8">
    <location>
        <position position="223"/>
    </location>
    <ligand>
        <name>Zn(2+)</name>
        <dbReference type="ChEBI" id="CHEBI:29105"/>
    </ligand>
</feature>
<feature type="active site" description="Proton donor/acceptor" evidence="6">
    <location>
        <position position="280"/>
    </location>
</feature>
<feature type="binding site" evidence="7">
    <location>
        <begin position="313"/>
        <end position="315"/>
    </location>
    <ligand>
        <name>substrate</name>
    </ligand>
</feature>
<evidence type="ECO:0000256" key="1">
    <source>
        <dbReference type="ARBA" id="ARBA00010716"/>
    </source>
</evidence>
<dbReference type="NCBIfam" id="TIGR00221">
    <property type="entry name" value="nagA"/>
    <property type="match status" value="1"/>
</dbReference>
<dbReference type="RefSeq" id="WP_055682948.1">
    <property type="nucleotide sequence ID" value="NZ_CXPG01000020.1"/>
</dbReference>
<sequence length="395" mass="41141">MPSTDAATRSYRILARRCYDGIGDALRSDTVIEVETGRIVEIRPATGQDAGDRDLVAHDLVAPGFIDLQINGAADTQFNFDPTPDALARIARGARMGGTAGILPTFITAPGRDYVRAIGAVRTAIAEGVPGILGVHLEGPFLSPDRPGIHDPDAIRALEPADLDHLIAAKAGTILLTVAPEELPDGMMARLAAAGLRVFAGHTAASADQIARAEAEGLVGVTHLFNAMTQMTGREPGVVGAAFASRGLFVGLIADGHHVDWRNVATAIRLMPDRACLVTDAMLTLAGTATSFDLHGRRIELGDGRLTDATGRLAGAHISLIESLRNVLEHVGIGLPAALRLLTRNPGRALGLEDGTGTIAPGGPATLTCLTNGMEVAEVVIDGTRFGARDGSPLR</sequence>
<evidence type="ECO:0000313" key="11">
    <source>
        <dbReference type="Proteomes" id="UP000048908"/>
    </source>
</evidence>
<dbReference type="OrthoDB" id="9776488at2"/>
<dbReference type="GO" id="GO:0046872">
    <property type="term" value="F:metal ion binding"/>
    <property type="evidence" value="ECO:0007669"/>
    <property type="project" value="UniProtKB-KW"/>
</dbReference>
<evidence type="ECO:0000259" key="9">
    <source>
        <dbReference type="Pfam" id="PF01979"/>
    </source>
</evidence>
<dbReference type="Gene3D" id="2.30.40.10">
    <property type="entry name" value="Urease, subunit C, domain 1"/>
    <property type="match status" value="1"/>
</dbReference>
<feature type="binding site" evidence="7">
    <location>
        <position position="149"/>
    </location>
    <ligand>
        <name>substrate</name>
    </ligand>
</feature>
<keyword evidence="3 5" id="KW-0378">Hydrolase</keyword>
<evidence type="ECO:0000256" key="8">
    <source>
        <dbReference type="PIRSR" id="PIRSR038994-3"/>
    </source>
</evidence>
<dbReference type="InterPro" id="IPR006680">
    <property type="entry name" value="Amidohydro-rel"/>
</dbReference>
<protein>
    <submittedName>
        <fullName evidence="10">N-acetylglucosamine-6-phosphate deacetylase</fullName>
        <ecNumber evidence="10">3.5.1.25</ecNumber>
    </submittedName>
</protein>
<reference evidence="10 11" key="1">
    <citation type="submission" date="2015-07" db="EMBL/GenBank/DDBJ databases">
        <authorList>
            <person name="Noorani M."/>
        </authorList>
    </citation>
    <scope>NUCLEOTIDE SEQUENCE [LARGE SCALE GENOMIC DNA]</scope>
    <source>
        <strain evidence="10 11">CECT 5088</strain>
    </source>
</reference>
<dbReference type="GO" id="GO:0006046">
    <property type="term" value="P:N-acetylglucosamine catabolic process"/>
    <property type="evidence" value="ECO:0007669"/>
    <property type="project" value="TreeGrafter"/>
</dbReference>
<dbReference type="InterPro" id="IPR011059">
    <property type="entry name" value="Metal-dep_hydrolase_composite"/>
</dbReference>
<proteinExistence type="inferred from homology"/>
<dbReference type="AlphaFoldDB" id="A0A0M6XSB3"/>
<dbReference type="Pfam" id="PF01979">
    <property type="entry name" value="Amidohydro_1"/>
    <property type="match status" value="1"/>
</dbReference>
<dbReference type="Gene3D" id="3.20.20.140">
    <property type="entry name" value="Metal-dependent hydrolases"/>
    <property type="match status" value="1"/>
</dbReference>
<feature type="binding site" evidence="8">
    <location>
        <position position="202"/>
    </location>
    <ligand>
        <name>Zn(2+)</name>
        <dbReference type="ChEBI" id="CHEBI:29105"/>
    </ligand>
</feature>
<dbReference type="GO" id="GO:0008448">
    <property type="term" value="F:N-acetylglucosamine-6-phosphate deacetylase activity"/>
    <property type="evidence" value="ECO:0007669"/>
    <property type="project" value="UniProtKB-EC"/>
</dbReference>
<dbReference type="Proteomes" id="UP000048908">
    <property type="component" value="Unassembled WGS sequence"/>
</dbReference>
<dbReference type="InterPro" id="IPR032466">
    <property type="entry name" value="Metal_Hydrolase"/>
</dbReference>
<feature type="binding site" evidence="7">
    <location>
        <begin position="226"/>
        <end position="227"/>
    </location>
    <ligand>
        <name>substrate</name>
    </ligand>
</feature>
<feature type="domain" description="Amidohydrolase-related" evidence="9">
    <location>
        <begin position="61"/>
        <end position="384"/>
    </location>
</feature>
<dbReference type="InterPro" id="IPR003764">
    <property type="entry name" value="GlcNAc_6-P_deAcase"/>
</dbReference>
<dbReference type="STRING" id="282197.SAMN04488517_102381"/>
<dbReference type="EMBL" id="CXPG01000020">
    <property type="protein sequence ID" value="CTQ33552.1"/>
    <property type="molecule type" value="Genomic_DNA"/>
</dbReference>
<comment type="cofactor">
    <cofactor evidence="8">
        <name>a divalent metal cation</name>
        <dbReference type="ChEBI" id="CHEBI:60240"/>
    </cofactor>
    <text evidence="8">Binds 1 divalent metal cation per subunit.</text>
</comment>
<feature type="binding site" evidence="7">
    <location>
        <position position="258"/>
    </location>
    <ligand>
        <name>substrate</name>
    </ligand>
</feature>
<feature type="binding site" evidence="8">
    <location>
        <position position="138"/>
    </location>
    <ligand>
        <name>Zn(2+)</name>
        <dbReference type="ChEBI" id="CHEBI:29105"/>
    </ligand>
</feature>
<evidence type="ECO:0000256" key="5">
    <source>
        <dbReference type="PIRNR" id="PIRNR038994"/>
    </source>
</evidence>
<dbReference type="PANTHER" id="PTHR11113:SF14">
    <property type="entry name" value="N-ACETYLGLUCOSAMINE-6-PHOSPHATE DEACETYLASE"/>
    <property type="match status" value="1"/>
</dbReference>